<protein>
    <recommendedName>
        <fullName evidence="1">VWFA domain-containing protein</fullName>
    </recommendedName>
</protein>
<evidence type="ECO:0000313" key="3">
    <source>
        <dbReference type="Proteomes" id="UP000007058"/>
    </source>
</evidence>
<keyword evidence="3" id="KW-1185">Reference proteome</keyword>
<proteinExistence type="predicted"/>
<dbReference type="InterPro" id="IPR051266">
    <property type="entry name" value="CLCR"/>
</dbReference>
<evidence type="ECO:0000259" key="1">
    <source>
        <dbReference type="PROSITE" id="PS50234"/>
    </source>
</evidence>
<dbReference type="STRING" id="342108.amb2960"/>
<accession>Q2W311</accession>
<reference evidence="2 3" key="1">
    <citation type="journal article" date="2005" name="DNA Res.">
        <title>Complete genome sequence of the facultative anaerobic magnetotactic bacterium Magnetospirillum sp. strain AMB-1.</title>
        <authorList>
            <person name="Matsunaga T."/>
            <person name="Okamura Y."/>
            <person name="Fukuda Y."/>
            <person name="Wahyudi A.T."/>
            <person name="Murase Y."/>
            <person name="Takeyama H."/>
        </authorList>
    </citation>
    <scope>NUCLEOTIDE SEQUENCE [LARGE SCALE GENOMIC DNA]</scope>
    <source>
        <strain evidence="3">ATCC 700264 / AMB-1</strain>
    </source>
</reference>
<dbReference type="SMART" id="SM00327">
    <property type="entry name" value="VWA"/>
    <property type="match status" value="1"/>
</dbReference>
<dbReference type="KEGG" id="mag:amb2960"/>
<dbReference type="PANTHER" id="PTHR10579">
    <property type="entry name" value="CALCIUM-ACTIVATED CHLORIDE CHANNEL REGULATOR"/>
    <property type="match status" value="1"/>
</dbReference>
<dbReference type="Gene3D" id="3.40.50.410">
    <property type="entry name" value="von Willebrand factor, type A domain"/>
    <property type="match status" value="1"/>
</dbReference>
<dbReference type="Proteomes" id="UP000007058">
    <property type="component" value="Chromosome"/>
</dbReference>
<dbReference type="EMBL" id="AP007255">
    <property type="protein sequence ID" value="BAE51764.1"/>
    <property type="molecule type" value="Genomic_DNA"/>
</dbReference>
<name>Q2W311_PARM1</name>
<dbReference type="PANTHER" id="PTHR10579:SF43">
    <property type="entry name" value="ZINC FINGER (C3HC4-TYPE RING FINGER) FAMILY PROTEIN"/>
    <property type="match status" value="1"/>
</dbReference>
<dbReference type="InterPro" id="IPR036465">
    <property type="entry name" value="vWFA_dom_sf"/>
</dbReference>
<dbReference type="PROSITE" id="PS50234">
    <property type="entry name" value="VWFA"/>
    <property type="match status" value="1"/>
</dbReference>
<dbReference type="Pfam" id="PF00092">
    <property type="entry name" value="VWA"/>
    <property type="match status" value="1"/>
</dbReference>
<evidence type="ECO:0000313" key="2">
    <source>
        <dbReference type="EMBL" id="BAE51764.1"/>
    </source>
</evidence>
<sequence>MAWFLGLIAIWIALGWALLVWGARPRGRKFRRSVSTRVCTVGQRVKVSLTLTAPPSRHPPPPLDVVMLLDHSSSMGAAPGSPLQMMLRAAGNFLRQLSPDSRVAVVGFNQVPSVHCTLAATPAQARSALQAISPGGATSIAAALNQAVELLAHGRPGMDKVVVLCSDGQDDIAEIADALARLKAIPSVRVLAVGFGDEVIHATFLAMVADRQDYFHLTRARDMDDVFQRLAKEVNGPTGLLAAVTEPVATPVPFALIGDTMPFATVEGNRLVWSLSGAEGDTAAEYGVEARCVGWLRPVEGKAFADWILHDGGREPVDGPASPRILVLPRGFGWAWPLFNPLAMILLGRLWPCPHPDQQKSRPPFDTVAVPELPPLPPIPAEPENPLSVRPSLVIGLGEMGEDLVSALKFRLADRHIPDTTTRMLCVRLGQPPSRLTALAPRVPLDARELLTVDLDLRPHMEAQVSRLRGGPHAWAPLESWLAETCPQTTSHGTNDRRKARFAALIDAPRLVREIGMALESLDSPQVILAGRADDPETSGILGEIAHICAEQGRPVTAILTRSSAVPAVLPARRGLARELERLLSLRGEKIQSDRGAVASHLFDRCLVVGSPHDTEGEQADKALEAMFSLLMGDALDQAAAPTAEARVQLVEIAARTLPQELLWRWARARCLREVMIQTALGFTPGPKGMTGNPPTEQEVREALARFWSPGGQDTLPAILILARHHLGLGQTEPPAPSLGERAAYHQLEEFCDSERMAFHHCLRTWTQAEINRAAATGRLGIILLPLSIQALRDQLAVTRGYCVRRVADSAGHPEDMAAALLGEFDARLDHLQREVAAWLNGLGGPTLLGRGSLLRAFAAEILDDETEARNQLDFFPLPWPEVEAAFAAWSADISGPLLRRFSFSVEMDARNHLRIRPAGLTAAATPDDVRVEIIRLLDSYRPVVTRWPRPEWFGAPMALAAGQWQATGRFADTVAPEASAVEVDDKDDPFRVAAFRMETVSVREAFGHGMDFDGPADFVWAEDAIAQRIADRIANQFQRKPRPFSPAAVTLLRAPEVLAEAAREIADGNIRSDHGGVVLVRGGSTYRLAPPGSEPFATAVAQLSTGCSLDRETLPPATGQHRPAVTPEALAEAAATRLGTPLGANPDMWKDVILGAALHVSDRLSDGEPV</sequence>
<gene>
    <name evidence="2" type="ordered locus">amb2960</name>
</gene>
<dbReference type="HOGENOM" id="CLU_274047_0_0_5"/>
<dbReference type="InterPro" id="IPR002035">
    <property type="entry name" value="VWF_A"/>
</dbReference>
<dbReference type="CDD" id="cd00198">
    <property type="entry name" value="vWFA"/>
    <property type="match status" value="1"/>
</dbReference>
<dbReference type="AlphaFoldDB" id="Q2W311"/>
<feature type="domain" description="VWFA" evidence="1">
    <location>
        <begin position="64"/>
        <end position="234"/>
    </location>
</feature>
<organism evidence="2 3">
    <name type="scientific">Paramagnetospirillum magneticum (strain ATCC 700264 / AMB-1)</name>
    <name type="common">Magnetospirillum magneticum</name>
    <dbReference type="NCBI Taxonomy" id="342108"/>
    <lineage>
        <taxon>Bacteria</taxon>
        <taxon>Pseudomonadati</taxon>
        <taxon>Pseudomonadota</taxon>
        <taxon>Alphaproteobacteria</taxon>
        <taxon>Rhodospirillales</taxon>
        <taxon>Magnetospirillaceae</taxon>
        <taxon>Paramagnetospirillum</taxon>
    </lineage>
</organism>
<dbReference type="SUPFAM" id="SSF53300">
    <property type="entry name" value="vWA-like"/>
    <property type="match status" value="1"/>
</dbReference>